<keyword evidence="2" id="KW-1185">Reference proteome</keyword>
<gene>
    <name evidence="1" type="ORF">BJP25_22570</name>
</gene>
<dbReference type="AlphaFoldDB" id="A0A1Q9LJH5"/>
<evidence type="ECO:0000313" key="1">
    <source>
        <dbReference type="EMBL" id="OLR92129.1"/>
    </source>
</evidence>
<proteinExistence type="predicted"/>
<dbReference type="EMBL" id="MKQR01000017">
    <property type="protein sequence ID" value="OLR92129.1"/>
    <property type="molecule type" value="Genomic_DNA"/>
</dbReference>
<evidence type="ECO:0000313" key="2">
    <source>
        <dbReference type="Proteomes" id="UP000186040"/>
    </source>
</evidence>
<accession>A0A1Q9LJH5</accession>
<reference evidence="1 2" key="1">
    <citation type="submission" date="2016-10" db="EMBL/GenBank/DDBJ databases">
        <title>The Draft Genome Sequence of Actinokineospora bangkokensis 44EHWT reveals the biosynthetic pathway of antifungal compounds Thailandins with unusual extender unit butylmalonyl-CoA.</title>
        <authorList>
            <person name="Greule A."/>
            <person name="Intra B."/>
            <person name="Flemming S."/>
            <person name="Rommel M.G."/>
            <person name="Panbangred W."/>
            <person name="Bechthold A."/>
        </authorList>
    </citation>
    <scope>NUCLEOTIDE SEQUENCE [LARGE SCALE GENOMIC DNA]</scope>
    <source>
        <strain evidence="1 2">44EHW</strain>
    </source>
</reference>
<sequence length="82" mass="8643">MSVWQLAEALRAASATLTGAQALLTGGAALPLEQARAGLLAVRREGDDFHPAELDLALAELTRAAELVALARETIDDYATRL</sequence>
<dbReference type="RefSeq" id="WP_075976017.1">
    <property type="nucleotide sequence ID" value="NZ_MKQR01000017.1"/>
</dbReference>
<protein>
    <submittedName>
        <fullName evidence="1">Uncharacterized protein</fullName>
    </submittedName>
</protein>
<comment type="caution">
    <text evidence="1">The sequence shown here is derived from an EMBL/GenBank/DDBJ whole genome shotgun (WGS) entry which is preliminary data.</text>
</comment>
<organism evidence="1 2">
    <name type="scientific">Actinokineospora bangkokensis</name>
    <dbReference type="NCBI Taxonomy" id="1193682"/>
    <lineage>
        <taxon>Bacteria</taxon>
        <taxon>Bacillati</taxon>
        <taxon>Actinomycetota</taxon>
        <taxon>Actinomycetes</taxon>
        <taxon>Pseudonocardiales</taxon>
        <taxon>Pseudonocardiaceae</taxon>
        <taxon>Actinokineospora</taxon>
    </lineage>
</organism>
<name>A0A1Q9LJH5_9PSEU</name>
<dbReference type="STRING" id="1193682.BJP25_22570"/>
<dbReference type="Proteomes" id="UP000186040">
    <property type="component" value="Unassembled WGS sequence"/>
</dbReference>